<reference evidence="3" key="2">
    <citation type="submission" date="2012-02" db="EMBL/GenBank/DDBJ databases">
        <title>Complete genome sequence of Blastococcus saxobsidens strain DD2.</title>
        <authorList>
            <person name="Genoscope."/>
        </authorList>
    </citation>
    <scope>NUCLEOTIDE SEQUENCE [LARGE SCALE GENOMIC DNA]</scope>
    <source>
        <strain evidence="3">DD2</strain>
    </source>
</reference>
<protein>
    <submittedName>
        <fullName evidence="2">Uncharacterized protein</fullName>
    </submittedName>
</protein>
<proteinExistence type="predicted"/>
<feature type="region of interest" description="Disordered" evidence="1">
    <location>
        <begin position="1"/>
        <end position="20"/>
    </location>
</feature>
<dbReference type="EMBL" id="FO117623">
    <property type="protein sequence ID" value="CCG02014.1"/>
    <property type="molecule type" value="Genomic_DNA"/>
</dbReference>
<dbReference type="STRING" id="1146883.BLASA_1068"/>
<accession>H6RVD7</accession>
<gene>
    <name evidence="2" type="ordered locus">BLASA_1068</name>
</gene>
<name>H6RVD7_BLASD</name>
<sequence length="62" mass="6802">MTRDANDDAAPGEPPARRSAARLHRRLSGLLIPRAVPALPRLAHLPVRAAARPRSETRSQYP</sequence>
<dbReference type="KEGG" id="bsd:BLASA_1068"/>
<evidence type="ECO:0000256" key="1">
    <source>
        <dbReference type="SAM" id="MobiDB-lite"/>
    </source>
</evidence>
<evidence type="ECO:0000313" key="2">
    <source>
        <dbReference type="EMBL" id="CCG02014.1"/>
    </source>
</evidence>
<dbReference type="HOGENOM" id="CLU_2895047_0_0_11"/>
<evidence type="ECO:0000313" key="3">
    <source>
        <dbReference type="Proteomes" id="UP000007517"/>
    </source>
</evidence>
<reference evidence="2 3" key="1">
    <citation type="journal article" date="2012" name="J. Bacteriol.">
        <title>Genome Sequence of Blastococcus saxobsidens DD2, a Stone-Inhabiting Bacterium.</title>
        <authorList>
            <person name="Chouaia B."/>
            <person name="Crotti E."/>
            <person name="Brusetti L."/>
            <person name="Daffonchio D."/>
            <person name="Essoussi I."/>
            <person name="Nouioui I."/>
            <person name="Sbissi I."/>
            <person name="Ghodhbane-Gtari F."/>
            <person name="Gtari M."/>
            <person name="Vacherie B."/>
            <person name="Barbe V."/>
            <person name="Medigue C."/>
            <person name="Gury J."/>
            <person name="Pujic P."/>
            <person name="Normand P."/>
        </authorList>
    </citation>
    <scope>NUCLEOTIDE SEQUENCE [LARGE SCALE GENOMIC DNA]</scope>
    <source>
        <strain evidence="2 3">DD2</strain>
    </source>
</reference>
<dbReference type="Proteomes" id="UP000007517">
    <property type="component" value="Chromosome"/>
</dbReference>
<organism evidence="2 3">
    <name type="scientific">Blastococcus saxobsidens (strain DD2)</name>
    <dbReference type="NCBI Taxonomy" id="1146883"/>
    <lineage>
        <taxon>Bacteria</taxon>
        <taxon>Bacillati</taxon>
        <taxon>Actinomycetota</taxon>
        <taxon>Actinomycetes</taxon>
        <taxon>Geodermatophilales</taxon>
        <taxon>Geodermatophilaceae</taxon>
        <taxon>Blastococcus</taxon>
    </lineage>
</organism>
<dbReference type="AlphaFoldDB" id="H6RVD7"/>
<keyword evidence="3" id="KW-1185">Reference proteome</keyword>